<dbReference type="InterPro" id="IPR034505">
    <property type="entry name" value="Coproporphyrinogen-III_oxidase"/>
</dbReference>
<comment type="caution">
    <text evidence="4">The sequence shown here is derived from an EMBL/GenBank/DDBJ whole genome shotgun (WGS) entry which is preliminary data.</text>
</comment>
<dbReference type="OrthoDB" id="9808022at2"/>
<dbReference type="GO" id="GO:0051539">
    <property type="term" value="F:4 iron, 4 sulfur cluster binding"/>
    <property type="evidence" value="ECO:0007669"/>
    <property type="project" value="UniProtKB-UniRule"/>
</dbReference>
<keyword evidence="2" id="KW-0408">Iron</keyword>
<dbReference type="InterPro" id="IPR058240">
    <property type="entry name" value="rSAM_sf"/>
</dbReference>
<evidence type="ECO:0000313" key="5">
    <source>
        <dbReference type="Proteomes" id="UP000430564"/>
    </source>
</evidence>
<dbReference type="RefSeq" id="WP_152158644.1">
    <property type="nucleotide sequence ID" value="NZ_WEHX01000057.1"/>
</dbReference>
<dbReference type="Gene3D" id="3.30.750.200">
    <property type="match status" value="1"/>
</dbReference>
<keyword evidence="2" id="KW-0143">Chaperone</keyword>
<dbReference type="SFLD" id="SFLDF00288">
    <property type="entry name" value="HemN-like__clustered_with_nucl"/>
    <property type="match status" value="1"/>
</dbReference>
<dbReference type="InterPro" id="IPR004559">
    <property type="entry name" value="HemW-like"/>
</dbReference>
<protein>
    <recommendedName>
        <fullName evidence="2">Heme chaperone HemW</fullName>
    </recommendedName>
</protein>
<dbReference type="Pfam" id="PF06969">
    <property type="entry name" value="HemN_C"/>
    <property type="match status" value="1"/>
</dbReference>
<dbReference type="SFLD" id="SFLDS00029">
    <property type="entry name" value="Radical_SAM"/>
    <property type="match status" value="1"/>
</dbReference>
<keyword evidence="2" id="KW-0479">Metal-binding</keyword>
<dbReference type="PROSITE" id="PS51918">
    <property type="entry name" value="RADICAL_SAM"/>
    <property type="match status" value="1"/>
</dbReference>
<dbReference type="GO" id="GO:0004109">
    <property type="term" value="F:coproporphyrinogen oxidase activity"/>
    <property type="evidence" value="ECO:0007669"/>
    <property type="project" value="InterPro"/>
</dbReference>
<evidence type="ECO:0000256" key="1">
    <source>
        <dbReference type="ARBA" id="ARBA00006100"/>
    </source>
</evidence>
<dbReference type="AlphaFoldDB" id="A0A6I1EI35"/>
<reference evidence="4 5" key="1">
    <citation type="submission" date="2019-10" db="EMBL/GenBank/DDBJ databases">
        <title>Genome diversity of Sutterella seckii.</title>
        <authorList>
            <person name="Chaplin A.V."/>
            <person name="Sokolova S.R."/>
            <person name="Mosin K.A."/>
            <person name="Ivanova E.L."/>
            <person name="Kochetkova T.O."/>
            <person name="Goltsov A.Y."/>
            <person name="Trofimov D.Y."/>
            <person name="Efimov B.A."/>
        </authorList>
    </citation>
    <scope>NUCLEOTIDE SEQUENCE [LARGE SCALE GENOMIC DNA]</scope>
    <source>
        <strain evidence="4 5">ASD393</strain>
    </source>
</reference>
<comment type="similarity">
    <text evidence="1">Belongs to the anaerobic coproporphyrinogen-III oxidase family. HemW subfamily.</text>
</comment>
<evidence type="ECO:0000259" key="3">
    <source>
        <dbReference type="PROSITE" id="PS51918"/>
    </source>
</evidence>
<dbReference type="InterPro" id="IPR007197">
    <property type="entry name" value="rSAM"/>
</dbReference>
<dbReference type="PANTHER" id="PTHR13932:SF5">
    <property type="entry name" value="RADICAL S-ADENOSYL METHIONINE DOMAIN-CONTAINING PROTEIN 1, MITOCHONDRIAL"/>
    <property type="match status" value="1"/>
</dbReference>
<dbReference type="Pfam" id="PF04055">
    <property type="entry name" value="Radical_SAM"/>
    <property type="match status" value="1"/>
</dbReference>
<evidence type="ECO:0000256" key="2">
    <source>
        <dbReference type="RuleBase" id="RU364116"/>
    </source>
</evidence>
<accession>A0A6I1EI35</accession>
<keyword evidence="2" id="KW-0411">Iron-sulfur</keyword>
<keyword evidence="2" id="KW-0004">4Fe-4S</keyword>
<dbReference type="SMART" id="SM00729">
    <property type="entry name" value="Elp3"/>
    <property type="match status" value="1"/>
</dbReference>
<dbReference type="SUPFAM" id="SSF102114">
    <property type="entry name" value="Radical SAM enzymes"/>
    <property type="match status" value="1"/>
</dbReference>
<dbReference type="SFLD" id="SFLDF00562">
    <property type="entry name" value="HemN-like__clustered_with_heat"/>
    <property type="match status" value="1"/>
</dbReference>
<dbReference type="CDD" id="cd01335">
    <property type="entry name" value="Radical_SAM"/>
    <property type="match status" value="1"/>
</dbReference>
<comment type="function">
    <text evidence="2">Probably acts as a heme chaperone, transferring heme to an unknown acceptor. Binds one molecule of heme per monomer, possibly covalently. Binds 1 [4Fe-4S] cluster. The cluster is coordinated with 3 cysteines and an exchangeable S-adenosyl-L-methionine.</text>
</comment>
<proteinExistence type="inferred from homology"/>
<keyword evidence="2" id="KW-0963">Cytoplasm</keyword>
<name>A0A6I1EI35_9BURK</name>
<keyword evidence="2" id="KW-0949">S-adenosyl-L-methionine</keyword>
<gene>
    <name evidence="4" type="primary">hemW</name>
    <name evidence="4" type="ORF">GBM95_08180</name>
</gene>
<dbReference type="NCBIfam" id="TIGR00539">
    <property type="entry name" value="hemN_rel"/>
    <property type="match status" value="1"/>
</dbReference>
<keyword evidence="2" id="KW-0349">Heme</keyword>
<dbReference type="InterPro" id="IPR006638">
    <property type="entry name" value="Elp3/MiaA/NifB-like_rSAM"/>
</dbReference>
<dbReference type="PANTHER" id="PTHR13932">
    <property type="entry name" value="COPROPORPHYRINIGEN III OXIDASE"/>
    <property type="match status" value="1"/>
</dbReference>
<evidence type="ECO:0000313" key="4">
    <source>
        <dbReference type="EMBL" id="KAB7657337.1"/>
    </source>
</evidence>
<feature type="domain" description="Radical SAM core" evidence="3">
    <location>
        <begin position="10"/>
        <end position="251"/>
    </location>
</feature>
<dbReference type="SFLD" id="SFLDG01082">
    <property type="entry name" value="B12-binding_domain_containing"/>
    <property type="match status" value="1"/>
</dbReference>
<dbReference type="GO" id="GO:0006779">
    <property type="term" value="P:porphyrin-containing compound biosynthetic process"/>
    <property type="evidence" value="ECO:0007669"/>
    <property type="project" value="InterPro"/>
</dbReference>
<sequence length="394" mass="43392">MTDSPEIRLNPAVIPLSIYLHWPWCVRKCPYCDFNSHGAPKGPGALEALEGVYVDALLKDLEAWLPDAGEREIQSIFIGGGTPSLMSGSAMKRLLDGVRARFALASDAEITMEANPGTLEAGKFEAFRAAGVNRLSIGIQSFSDDRLKRLGRIHNVREARGAIRCARDVFENFNLDLMYALPGETMEGLREELDEAAESGAAHLSCYQLTIEPGTAFAKHLPEELPDADQTAEMGDFVESFLAGKGFGRYEVSGYAKPGRRCRHNLNYWTFGDYFAAGAGAHGKVTTREGIRREMRFMNPRQYLEALGEGRSAAADIHRVSSEDLPFEFMLNALRLLEGVPECTFSERTGLPLESIAPTLQDLRARGLIAGDPGRIRTTRLGLNFLSDVQEAFL</sequence>
<dbReference type="GO" id="GO:0046872">
    <property type="term" value="F:metal ion binding"/>
    <property type="evidence" value="ECO:0007669"/>
    <property type="project" value="UniProtKB-UniRule"/>
</dbReference>
<dbReference type="Proteomes" id="UP000430564">
    <property type="component" value="Unassembled WGS sequence"/>
</dbReference>
<dbReference type="InterPro" id="IPR010723">
    <property type="entry name" value="HemN_C"/>
</dbReference>
<organism evidence="4 5">
    <name type="scientific">Sutterella seckii</name>
    <dbReference type="NCBI Taxonomy" id="1944635"/>
    <lineage>
        <taxon>Bacteria</taxon>
        <taxon>Pseudomonadati</taxon>
        <taxon>Pseudomonadota</taxon>
        <taxon>Betaproteobacteria</taxon>
        <taxon>Burkholderiales</taxon>
        <taxon>Sutterellaceae</taxon>
        <taxon>Sutterella</taxon>
    </lineage>
</organism>
<comment type="subcellular location">
    <subcellularLocation>
        <location evidence="2">Cytoplasm</location>
    </subcellularLocation>
</comment>
<dbReference type="GO" id="GO:0005737">
    <property type="term" value="C:cytoplasm"/>
    <property type="evidence" value="ECO:0007669"/>
    <property type="project" value="UniProtKB-SubCell"/>
</dbReference>
<dbReference type="SFLD" id="SFLDG01065">
    <property type="entry name" value="anaerobic_coproporphyrinogen-I"/>
    <property type="match status" value="1"/>
</dbReference>
<dbReference type="EMBL" id="WEHX01000057">
    <property type="protein sequence ID" value="KAB7657337.1"/>
    <property type="molecule type" value="Genomic_DNA"/>
</dbReference>